<evidence type="ECO:0000313" key="13">
    <source>
        <dbReference type="WBParaSite" id="PgR071_g030_t03"/>
    </source>
</evidence>
<evidence type="ECO:0000256" key="4">
    <source>
        <dbReference type="ARBA" id="ARBA00022723"/>
    </source>
</evidence>
<evidence type="ECO:0000256" key="2">
    <source>
        <dbReference type="ARBA" id="ARBA00012251"/>
    </source>
</evidence>
<feature type="domain" description="RING-type" evidence="10">
    <location>
        <begin position="494"/>
        <end position="702"/>
    </location>
</feature>
<dbReference type="CDD" id="cd20335">
    <property type="entry name" value="BRcat_RBR"/>
    <property type="match status" value="1"/>
</dbReference>
<keyword evidence="11" id="KW-1185">Reference proteome</keyword>
<dbReference type="SUPFAM" id="SSF57850">
    <property type="entry name" value="RING/U-box"/>
    <property type="match status" value="3"/>
</dbReference>
<accession>A0A915BYP9</accession>
<dbReference type="InterPro" id="IPR002867">
    <property type="entry name" value="IBR_dom"/>
</dbReference>
<evidence type="ECO:0000256" key="9">
    <source>
        <dbReference type="SAM" id="MobiDB-lite"/>
    </source>
</evidence>
<dbReference type="PROSITE" id="PS51873">
    <property type="entry name" value="TRIAD"/>
    <property type="match status" value="1"/>
</dbReference>
<keyword evidence="5" id="KW-0677">Repeat</keyword>
<keyword evidence="4" id="KW-0479">Metal-binding</keyword>
<evidence type="ECO:0000313" key="11">
    <source>
        <dbReference type="Proteomes" id="UP000887569"/>
    </source>
</evidence>
<dbReference type="WBParaSite" id="PgR071_g030_t03">
    <property type="protein sequence ID" value="PgR071_g030_t03"/>
    <property type="gene ID" value="PgR071_g030"/>
</dbReference>
<dbReference type="Proteomes" id="UP000887569">
    <property type="component" value="Unplaced"/>
</dbReference>
<comment type="catalytic activity">
    <reaction evidence="1">
        <text>[E2 ubiquitin-conjugating enzyme]-S-ubiquitinyl-L-cysteine + [acceptor protein]-L-lysine = [E2 ubiquitin-conjugating enzyme]-L-cysteine + [acceptor protein]-N(6)-ubiquitinyl-L-lysine.</text>
        <dbReference type="EC" id="2.3.2.31"/>
    </reaction>
</comment>
<keyword evidence="6" id="KW-0863">Zinc-finger</keyword>
<evidence type="ECO:0000313" key="12">
    <source>
        <dbReference type="WBParaSite" id="PgR071_g030_t01"/>
    </source>
</evidence>
<dbReference type="AlphaFoldDB" id="A0A915BYP9"/>
<dbReference type="PANTHER" id="PTHR11685">
    <property type="entry name" value="RBR FAMILY RING FINGER AND IBR DOMAIN-CONTAINING"/>
    <property type="match status" value="1"/>
</dbReference>
<reference evidence="12 13" key="1">
    <citation type="submission" date="2022-11" db="UniProtKB">
        <authorList>
            <consortium name="WormBaseParasite"/>
        </authorList>
    </citation>
    <scope>IDENTIFICATION</scope>
</reference>
<proteinExistence type="predicted"/>
<dbReference type="EC" id="2.3.2.31" evidence="2"/>
<dbReference type="CDD" id="cd20336">
    <property type="entry name" value="Rcat_RBR"/>
    <property type="match status" value="1"/>
</dbReference>
<evidence type="ECO:0000256" key="7">
    <source>
        <dbReference type="ARBA" id="ARBA00022786"/>
    </source>
</evidence>
<evidence type="ECO:0000256" key="8">
    <source>
        <dbReference type="ARBA" id="ARBA00022833"/>
    </source>
</evidence>
<dbReference type="GO" id="GO:0008270">
    <property type="term" value="F:zinc ion binding"/>
    <property type="evidence" value="ECO:0007669"/>
    <property type="project" value="UniProtKB-KW"/>
</dbReference>
<sequence>MPQYLDADVPMVRRRDCKDAKIYRKCFGNFGPNIISKYICAASQQTSVNNLLAEEKENKQKLSAHLMHQTDPFGIEDFNVPYSANKKQRWNFTDCADKRASTLQDQKHRVRVSLIRSKIMQRDRENDIGPEIYVAETPDSHILTNYYTFDEYSTIEKRGKRMTFASVSRKPNPPRHRRGRLIRNAAVSSSSEPSSEDKQDLSEDETVHIFYKEQCFDMTKREINMNKKMKREKNARVSQHRHSKRFPSDETEDAYGAVYDQLIHDCSFSPQEEDWRCYTDVNSPPLEPLQNFIVTTKKVCKGKRKRRRSEPDDSDINEHKAIVIIEDDNLSQSSSNDAVLLPTITLSSLYGSFCSVVESEFPNARKVDRFQPSTYAVRIGGESYEMLESVLPEGFVGTVFVQDAGPSQDNYLLRCILNESELSRSLMERRLGNELTNNLNSESQSVALTPLGHLPKSAFVDREVYTQTTAAFQALSDLSSKASRCDVVISSPTDVISCGVCCVEDEPCMSLACSHYFCQRCWASYILSCLHNARVPITCPEYGCEHILELDHMMTMMPATHCVNYAKMMLRDLLTAPENFLCIRCSSVIHIANSYPNRKIVECICGCVMCLQCKRPLHAPLDCAAAKQYNSIREINGHINPSVNDDVEIVVKQCPSCKNFCQRSTGCDHMNCPCGIEFCYRCGGLWLEKEHGTCEEQHFEKVLHDEPQVFSGNFSLRVFRRCQMMRSFIREDNLLPIRAMFYHISLPVPEKKRLLQCYVELCQLMEVTTVKQHIEERRLRSFKSLKVNLNATNDRGDVLLKFLKTALELASSDHQNPKAKSRFLTIIRKVDSTIASYMSRYFPV</sequence>
<feature type="region of interest" description="Disordered" evidence="9">
    <location>
        <begin position="165"/>
        <end position="203"/>
    </location>
</feature>
<keyword evidence="3" id="KW-0808">Transferase</keyword>
<keyword evidence="7" id="KW-0833">Ubl conjugation pathway</keyword>
<dbReference type="Pfam" id="PF01485">
    <property type="entry name" value="IBR"/>
    <property type="match status" value="2"/>
</dbReference>
<organism evidence="11 13">
    <name type="scientific">Parascaris univalens</name>
    <name type="common">Nematode worm</name>
    <dbReference type="NCBI Taxonomy" id="6257"/>
    <lineage>
        <taxon>Eukaryota</taxon>
        <taxon>Metazoa</taxon>
        <taxon>Ecdysozoa</taxon>
        <taxon>Nematoda</taxon>
        <taxon>Chromadorea</taxon>
        <taxon>Rhabditida</taxon>
        <taxon>Spirurina</taxon>
        <taxon>Ascaridomorpha</taxon>
        <taxon>Ascaridoidea</taxon>
        <taxon>Ascarididae</taxon>
        <taxon>Parascaris</taxon>
    </lineage>
</organism>
<evidence type="ECO:0000256" key="1">
    <source>
        <dbReference type="ARBA" id="ARBA00001798"/>
    </source>
</evidence>
<name>A0A915BYP9_PARUN</name>
<evidence type="ECO:0000256" key="3">
    <source>
        <dbReference type="ARBA" id="ARBA00022679"/>
    </source>
</evidence>
<dbReference type="Gene3D" id="1.20.120.1750">
    <property type="match status" value="1"/>
</dbReference>
<dbReference type="GO" id="GO:0061630">
    <property type="term" value="F:ubiquitin protein ligase activity"/>
    <property type="evidence" value="ECO:0007669"/>
    <property type="project" value="UniProtKB-EC"/>
</dbReference>
<feature type="region of interest" description="Disordered" evidence="9">
    <location>
        <begin position="229"/>
        <end position="250"/>
    </location>
</feature>
<dbReference type="InterPro" id="IPR031127">
    <property type="entry name" value="E3_UB_ligase_RBR"/>
</dbReference>
<protein>
    <recommendedName>
        <fullName evidence="2">RBR-type E3 ubiquitin transferase</fullName>
        <ecNumber evidence="2">2.3.2.31</ecNumber>
    </recommendedName>
</protein>
<evidence type="ECO:0000256" key="6">
    <source>
        <dbReference type="ARBA" id="ARBA00022771"/>
    </source>
</evidence>
<evidence type="ECO:0000256" key="5">
    <source>
        <dbReference type="ARBA" id="ARBA00022737"/>
    </source>
</evidence>
<dbReference type="InterPro" id="IPR044066">
    <property type="entry name" value="TRIAD_supradom"/>
</dbReference>
<feature type="compositionally biased region" description="Basic residues" evidence="9">
    <location>
        <begin position="172"/>
        <end position="181"/>
    </location>
</feature>
<keyword evidence="8" id="KW-0862">Zinc</keyword>
<dbReference type="WBParaSite" id="PgR071_g030_t01">
    <property type="protein sequence ID" value="PgR071_g030_t01"/>
    <property type="gene ID" value="PgR071_g030"/>
</dbReference>
<dbReference type="GO" id="GO:0016567">
    <property type="term" value="P:protein ubiquitination"/>
    <property type="evidence" value="ECO:0007669"/>
    <property type="project" value="InterPro"/>
</dbReference>
<feature type="compositionally biased region" description="Basic residues" evidence="9">
    <location>
        <begin position="229"/>
        <end position="245"/>
    </location>
</feature>
<evidence type="ECO:0000259" key="10">
    <source>
        <dbReference type="PROSITE" id="PS51873"/>
    </source>
</evidence>